<evidence type="ECO:0000313" key="2">
    <source>
        <dbReference type="EMBL" id="SVD52031.1"/>
    </source>
</evidence>
<dbReference type="AlphaFoldDB" id="A0A382W1M0"/>
<reference evidence="2" key="1">
    <citation type="submission" date="2018-05" db="EMBL/GenBank/DDBJ databases">
        <authorList>
            <person name="Lanie J.A."/>
            <person name="Ng W.-L."/>
            <person name="Kazmierczak K.M."/>
            <person name="Andrzejewski T.M."/>
            <person name="Davidsen T.M."/>
            <person name="Wayne K.J."/>
            <person name="Tettelin H."/>
            <person name="Glass J.I."/>
            <person name="Rusch D."/>
            <person name="Podicherti R."/>
            <person name="Tsui H.-C.T."/>
            <person name="Winkler M.E."/>
        </authorList>
    </citation>
    <scope>NUCLEOTIDE SEQUENCE</scope>
</reference>
<evidence type="ECO:0000256" key="1">
    <source>
        <dbReference type="SAM" id="MobiDB-lite"/>
    </source>
</evidence>
<accession>A0A382W1M0</accession>
<protein>
    <submittedName>
        <fullName evidence="2">Uncharacterized protein</fullName>
    </submittedName>
</protein>
<feature type="non-terminal residue" evidence="2">
    <location>
        <position position="39"/>
    </location>
</feature>
<name>A0A382W1M0_9ZZZZ</name>
<sequence length="39" mass="4168">MGVRNGVVARISRGVEQPGFSPTGEQPPRSPTRIGPKNH</sequence>
<feature type="region of interest" description="Disordered" evidence="1">
    <location>
        <begin position="1"/>
        <end position="39"/>
    </location>
</feature>
<gene>
    <name evidence="2" type="ORF">METZ01_LOCUS404885</name>
</gene>
<organism evidence="2">
    <name type="scientific">marine metagenome</name>
    <dbReference type="NCBI Taxonomy" id="408172"/>
    <lineage>
        <taxon>unclassified sequences</taxon>
        <taxon>metagenomes</taxon>
        <taxon>ecological metagenomes</taxon>
    </lineage>
</organism>
<dbReference type="EMBL" id="UINC01155906">
    <property type="protein sequence ID" value="SVD52031.1"/>
    <property type="molecule type" value="Genomic_DNA"/>
</dbReference>
<proteinExistence type="predicted"/>